<name>A0A1F7VBQ5_9BACT</name>
<dbReference type="AlphaFoldDB" id="A0A1F7VBQ5"/>
<gene>
    <name evidence="2" type="ORF">A3I42_00160</name>
</gene>
<dbReference type="PANTHER" id="PTHR13016">
    <property type="entry name" value="AMMECR1 HOMOLOG"/>
    <property type="match status" value="1"/>
</dbReference>
<dbReference type="InterPro" id="IPR027623">
    <property type="entry name" value="AmmeMemoSam_A"/>
</dbReference>
<evidence type="ECO:0000313" key="2">
    <source>
        <dbReference type="EMBL" id="OGL87895.1"/>
    </source>
</evidence>
<dbReference type="NCBIfam" id="TIGR00296">
    <property type="entry name" value="TIGR00296 family protein"/>
    <property type="match status" value="1"/>
</dbReference>
<dbReference type="NCBIfam" id="TIGR04335">
    <property type="entry name" value="AmmeMemoSam_A"/>
    <property type="match status" value="1"/>
</dbReference>
<dbReference type="InterPro" id="IPR023473">
    <property type="entry name" value="AMMECR1"/>
</dbReference>
<reference evidence="2 3" key="1">
    <citation type="journal article" date="2016" name="Nat. Commun.">
        <title>Thousands of microbial genomes shed light on interconnected biogeochemical processes in an aquifer system.</title>
        <authorList>
            <person name="Anantharaman K."/>
            <person name="Brown C.T."/>
            <person name="Hug L.A."/>
            <person name="Sharon I."/>
            <person name="Castelle C.J."/>
            <person name="Probst A.J."/>
            <person name="Thomas B.C."/>
            <person name="Singh A."/>
            <person name="Wilkins M.J."/>
            <person name="Karaoz U."/>
            <person name="Brodie E.L."/>
            <person name="Williams K.H."/>
            <person name="Hubbard S.S."/>
            <person name="Banfield J.F."/>
        </authorList>
    </citation>
    <scope>NUCLEOTIDE SEQUENCE [LARGE SCALE GENOMIC DNA]</scope>
</reference>
<feature type="domain" description="AMMECR1" evidence="1">
    <location>
        <begin position="9"/>
        <end position="189"/>
    </location>
</feature>
<dbReference type="PROSITE" id="PS51112">
    <property type="entry name" value="AMMECR1"/>
    <property type="match status" value="1"/>
</dbReference>
<dbReference type="Gene3D" id="3.30.1490.150">
    <property type="entry name" value="Hypothetical protein ph0010, domain 2"/>
    <property type="match status" value="1"/>
</dbReference>
<dbReference type="InterPro" id="IPR002733">
    <property type="entry name" value="AMMECR1_domain"/>
</dbReference>
<evidence type="ECO:0000313" key="3">
    <source>
        <dbReference type="Proteomes" id="UP000178264"/>
    </source>
</evidence>
<dbReference type="PANTHER" id="PTHR13016:SF0">
    <property type="entry name" value="AMME SYNDROME CANDIDATE GENE 1 PROTEIN"/>
    <property type="match status" value="1"/>
</dbReference>
<sequence>MSKNIISKKDQQLLLRLAREAIGGGLKGEEFSIGKEHLSSLLKEKRACFVTLTEGGRLRGCIGHVLPVQELYLDVIENARAAAFEDPRFEPLKPSELPFLEIEISVLSVPEQFSYNTTEELIEYCAAHKPGVILKKNGRQATFLPQVWEQIMQPEEFLTELCMKAGLAPDEWKNNLKIQIYYAEHFTQV</sequence>
<proteinExistence type="predicted"/>
<accession>A0A1F7VBQ5</accession>
<dbReference type="Pfam" id="PF01871">
    <property type="entry name" value="AMMECR1"/>
    <property type="match status" value="1"/>
</dbReference>
<dbReference type="Proteomes" id="UP000178264">
    <property type="component" value="Unassembled WGS sequence"/>
</dbReference>
<dbReference type="Gene3D" id="3.30.700.20">
    <property type="entry name" value="Hypothetical protein ph0010, domain 1"/>
    <property type="match status" value="1"/>
</dbReference>
<protein>
    <recommendedName>
        <fullName evidence="1">AMMECR1 domain-containing protein</fullName>
    </recommendedName>
</protein>
<comment type="caution">
    <text evidence="2">The sequence shown here is derived from an EMBL/GenBank/DDBJ whole genome shotgun (WGS) entry which is preliminary data.</text>
</comment>
<dbReference type="InterPro" id="IPR036071">
    <property type="entry name" value="AMMECR1_dom_sf"/>
</dbReference>
<dbReference type="InterPro" id="IPR027485">
    <property type="entry name" value="AMMECR1_N"/>
</dbReference>
<organism evidence="2 3">
    <name type="scientific">Candidatus Uhrbacteria bacterium RIFCSPLOWO2_02_FULL_49_11</name>
    <dbReference type="NCBI Taxonomy" id="1802409"/>
    <lineage>
        <taxon>Bacteria</taxon>
        <taxon>Candidatus Uhriibacteriota</taxon>
    </lineage>
</organism>
<evidence type="ECO:0000259" key="1">
    <source>
        <dbReference type="PROSITE" id="PS51112"/>
    </source>
</evidence>
<dbReference type="SUPFAM" id="SSF143447">
    <property type="entry name" value="AMMECR1-like"/>
    <property type="match status" value="1"/>
</dbReference>
<dbReference type="EMBL" id="MGER01000043">
    <property type="protein sequence ID" value="OGL87895.1"/>
    <property type="molecule type" value="Genomic_DNA"/>
</dbReference>